<dbReference type="Pfam" id="PF01416">
    <property type="entry name" value="PseudoU_synth_1"/>
    <property type="match status" value="1"/>
</dbReference>
<evidence type="ECO:0000313" key="10">
    <source>
        <dbReference type="Proteomes" id="UP000540519"/>
    </source>
</evidence>
<dbReference type="AlphaFoldDB" id="A0A7X2ZUY4"/>
<dbReference type="InterPro" id="IPR001406">
    <property type="entry name" value="PsdUridine_synth_TruA"/>
</dbReference>
<dbReference type="InterPro" id="IPR020094">
    <property type="entry name" value="TruA/RsuA/RluB/E/F_N"/>
</dbReference>
<dbReference type="OrthoDB" id="9811823at2"/>
<evidence type="ECO:0000256" key="4">
    <source>
        <dbReference type="HAMAP-Rule" id="MF_00171"/>
    </source>
</evidence>
<accession>A0A7X2ZUY4</accession>
<organism evidence="9 10">
    <name type="scientific">Zobellia amurskyensis</name>
    <dbReference type="NCBI Taxonomy" id="248905"/>
    <lineage>
        <taxon>Bacteria</taxon>
        <taxon>Pseudomonadati</taxon>
        <taxon>Bacteroidota</taxon>
        <taxon>Flavobacteriia</taxon>
        <taxon>Flavobacteriales</taxon>
        <taxon>Flavobacteriaceae</taxon>
        <taxon>Zobellia</taxon>
    </lineage>
</organism>
<keyword evidence="10" id="KW-1185">Reference proteome</keyword>
<sequence length="265" mass="30465">MQVARYCYLVRLQYLGFRYSGWQKQPGQKTVETMLTKTLKFILDGKKFKILGAGRTDAKVSALSMVFELFIEGEPLSDMDEFLQLFNENLPPDIRVLAITETDSSFNIIQDAKLKEYVYLFSYGEKNHPFCAPFLANILDELDIDEMQRAAKLFEGTHNFRVYTARLQENTKTERTIISCELKENELLKANFFPEKSYALYVTGKGFMRYQIRMMMGALIQLGKGDISIAEIQDSLKPESTMKLTYVAPGSGLLLHDLHFLNQEI</sequence>
<dbReference type="GO" id="GO:0031119">
    <property type="term" value="P:tRNA pseudouridine synthesis"/>
    <property type="evidence" value="ECO:0007669"/>
    <property type="project" value="UniProtKB-UniRule"/>
</dbReference>
<comment type="subunit">
    <text evidence="4">Homodimer.</text>
</comment>
<dbReference type="InterPro" id="IPR020103">
    <property type="entry name" value="PsdUridine_synth_cat_dom_sf"/>
</dbReference>
<evidence type="ECO:0000256" key="7">
    <source>
        <dbReference type="RuleBase" id="RU003792"/>
    </source>
</evidence>
<protein>
    <recommendedName>
        <fullName evidence="4">tRNA pseudouridine synthase A</fullName>
        <ecNumber evidence="4">5.4.99.12</ecNumber>
    </recommendedName>
    <alternativeName>
        <fullName evidence="4">tRNA pseudouridine(38-40) synthase</fullName>
    </alternativeName>
    <alternativeName>
        <fullName evidence="4">tRNA pseudouridylate synthase I</fullName>
    </alternativeName>
    <alternativeName>
        <fullName evidence="4">tRNA-uridine isomerase I</fullName>
    </alternativeName>
</protein>
<comment type="catalytic activity">
    <reaction evidence="4 7">
        <text>uridine(38/39/40) in tRNA = pseudouridine(38/39/40) in tRNA</text>
        <dbReference type="Rhea" id="RHEA:22376"/>
        <dbReference type="Rhea" id="RHEA-COMP:10085"/>
        <dbReference type="Rhea" id="RHEA-COMP:10087"/>
        <dbReference type="ChEBI" id="CHEBI:65314"/>
        <dbReference type="ChEBI" id="CHEBI:65315"/>
        <dbReference type="EC" id="5.4.99.12"/>
    </reaction>
</comment>
<dbReference type="Gene3D" id="3.30.70.660">
    <property type="entry name" value="Pseudouridine synthase I, catalytic domain, C-terminal subdomain"/>
    <property type="match status" value="1"/>
</dbReference>
<keyword evidence="3 4" id="KW-0413">Isomerase</keyword>
<comment type="caution">
    <text evidence="9">The sequence shown here is derived from an EMBL/GenBank/DDBJ whole genome shotgun (WGS) entry which is preliminary data.</text>
</comment>
<evidence type="ECO:0000256" key="6">
    <source>
        <dbReference type="PIRSR" id="PIRSR001430-2"/>
    </source>
</evidence>
<dbReference type="NCBIfam" id="TIGR00071">
    <property type="entry name" value="hisT_truA"/>
    <property type="match status" value="1"/>
</dbReference>
<dbReference type="PANTHER" id="PTHR11142">
    <property type="entry name" value="PSEUDOURIDYLATE SYNTHASE"/>
    <property type="match status" value="1"/>
</dbReference>
<dbReference type="HAMAP" id="MF_00171">
    <property type="entry name" value="TruA"/>
    <property type="match status" value="1"/>
</dbReference>
<evidence type="ECO:0000256" key="2">
    <source>
        <dbReference type="ARBA" id="ARBA00022694"/>
    </source>
</evidence>
<feature type="binding site" evidence="4 6">
    <location>
        <position position="117"/>
    </location>
    <ligand>
        <name>substrate</name>
    </ligand>
</feature>
<name>A0A7X2ZUY4_9FLAO</name>
<dbReference type="PIRSF" id="PIRSF001430">
    <property type="entry name" value="tRNA_psdUrid_synth"/>
    <property type="match status" value="1"/>
</dbReference>
<gene>
    <name evidence="4 9" type="primary">truA</name>
    <name evidence="9" type="ORF">D9O36_13270</name>
</gene>
<dbReference type="GO" id="GO:0160147">
    <property type="term" value="F:tRNA pseudouridine(38-40) synthase activity"/>
    <property type="evidence" value="ECO:0007669"/>
    <property type="project" value="UniProtKB-EC"/>
</dbReference>
<dbReference type="InterPro" id="IPR020097">
    <property type="entry name" value="PsdUridine_synth_TruA_a/b_dom"/>
</dbReference>
<proteinExistence type="inferred from homology"/>
<comment type="function">
    <text evidence="4">Formation of pseudouridine at positions 38, 39 and 40 in the anticodon stem and loop of transfer RNAs.</text>
</comment>
<evidence type="ECO:0000313" key="9">
    <source>
        <dbReference type="EMBL" id="MUH36819.1"/>
    </source>
</evidence>
<comment type="similarity">
    <text evidence="1 4 7">Belongs to the tRNA pseudouridine synthase TruA family.</text>
</comment>
<dbReference type="PANTHER" id="PTHR11142:SF0">
    <property type="entry name" value="TRNA PSEUDOURIDINE SYNTHASE-LIKE 1"/>
    <property type="match status" value="1"/>
</dbReference>
<reference evidence="9 10" key="1">
    <citation type="journal article" date="2019" name="Mar. Drugs">
        <title>Comparative Genomics and CAZyme Genome Repertoires of Marine Zobellia amurskyensis KMM 3526(T) and Zobellia laminariae KMM 3676(T).</title>
        <authorList>
            <person name="Chernysheva N."/>
            <person name="Bystritskaya E."/>
            <person name="Stenkova A."/>
            <person name="Golovkin I."/>
            <person name="Nedashkovskaya O."/>
            <person name="Isaeva M."/>
        </authorList>
    </citation>
    <scope>NUCLEOTIDE SEQUENCE [LARGE SCALE GENOMIC DNA]</scope>
    <source>
        <strain evidence="9 10">KMM 3526</strain>
    </source>
</reference>
<evidence type="ECO:0000259" key="8">
    <source>
        <dbReference type="Pfam" id="PF01416"/>
    </source>
</evidence>
<keyword evidence="2 4" id="KW-0819">tRNA processing</keyword>
<evidence type="ECO:0000256" key="5">
    <source>
        <dbReference type="PIRSR" id="PIRSR001430-1"/>
    </source>
</evidence>
<evidence type="ECO:0000256" key="3">
    <source>
        <dbReference type="ARBA" id="ARBA00023235"/>
    </source>
</evidence>
<feature type="domain" description="Pseudouridine synthase I TruA alpha/beta" evidence="8">
    <location>
        <begin position="150"/>
        <end position="260"/>
    </location>
</feature>
<dbReference type="Proteomes" id="UP000540519">
    <property type="component" value="Unassembled WGS sequence"/>
</dbReference>
<dbReference type="RefSeq" id="WP_155600265.1">
    <property type="nucleotide sequence ID" value="NZ_RCNR01000025.1"/>
</dbReference>
<dbReference type="Gene3D" id="3.30.70.580">
    <property type="entry name" value="Pseudouridine synthase I, catalytic domain, N-terminal subdomain"/>
    <property type="match status" value="1"/>
</dbReference>
<dbReference type="EC" id="5.4.99.12" evidence="4"/>
<evidence type="ECO:0000256" key="1">
    <source>
        <dbReference type="ARBA" id="ARBA00009375"/>
    </source>
</evidence>
<dbReference type="EMBL" id="RCNR01000025">
    <property type="protein sequence ID" value="MUH36819.1"/>
    <property type="molecule type" value="Genomic_DNA"/>
</dbReference>
<dbReference type="SUPFAM" id="SSF55120">
    <property type="entry name" value="Pseudouridine synthase"/>
    <property type="match status" value="1"/>
</dbReference>
<comment type="caution">
    <text evidence="4">Lacks conserved residue(s) required for the propagation of feature annotation.</text>
</comment>
<dbReference type="InterPro" id="IPR020095">
    <property type="entry name" value="PsdUridine_synth_TruA_C"/>
</dbReference>
<dbReference type="GO" id="GO:0003723">
    <property type="term" value="F:RNA binding"/>
    <property type="evidence" value="ECO:0007669"/>
    <property type="project" value="InterPro"/>
</dbReference>
<feature type="active site" description="Nucleophile" evidence="4 5">
    <location>
        <position position="57"/>
    </location>
</feature>